<gene>
    <name evidence="2" type="ORF">TDIB3V08_LOCUS5665</name>
</gene>
<evidence type="ECO:0000313" key="2">
    <source>
        <dbReference type="EMBL" id="CAD7199415.1"/>
    </source>
</evidence>
<evidence type="ECO:0000256" key="1">
    <source>
        <dbReference type="SAM" id="MobiDB-lite"/>
    </source>
</evidence>
<accession>A0A7R8VLX3</accession>
<reference evidence="2" key="1">
    <citation type="submission" date="2020-11" db="EMBL/GenBank/DDBJ databases">
        <authorList>
            <person name="Tran Van P."/>
        </authorList>
    </citation>
    <scope>NUCLEOTIDE SEQUENCE</scope>
</reference>
<protein>
    <submittedName>
        <fullName evidence="2">Uncharacterized protein</fullName>
    </submittedName>
</protein>
<sequence>MQFVLSSRKSNASRSTNGTSPMSQMVSSSTDCINGLVDENPFEARRVKSDVVARGGKLVWFVRDEKFYEACQLLLHAQGSKIVTRIFPFMSFAANVGVRLDLGYIRIPFSKHSMNQQTIILPSACKLNCSGSSASLGSLAQTFQSGRTIMVYTEGKCTQAVTWGGVSRLSASKSGKATNTQHCETELAKWRRQNYCEKSPPVHPTKIRTSISPSSAVELNTTSALANYATELANALVVLSSTAEDGEIEVRISVG</sequence>
<dbReference type="AlphaFoldDB" id="A0A7R8VLX3"/>
<dbReference type="EMBL" id="OA566770">
    <property type="protein sequence ID" value="CAD7199415.1"/>
    <property type="molecule type" value="Genomic_DNA"/>
</dbReference>
<feature type="region of interest" description="Disordered" evidence="1">
    <location>
        <begin position="1"/>
        <end position="27"/>
    </location>
</feature>
<proteinExistence type="predicted"/>
<name>A0A7R8VLX3_TIMDO</name>
<organism evidence="2">
    <name type="scientific">Timema douglasi</name>
    <name type="common">Walking stick</name>
    <dbReference type="NCBI Taxonomy" id="61478"/>
    <lineage>
        <taxon>Eukaryota</taxon>
        <taxon>Metazoa</taxon>
        <taxon>Ecdysozoa</taxon>
        <taxon>Arthropoda</taxon>
        <taxon>Hexapoda</taxon>
        <taxon>Insecta</taxon>
        <taxon>Pterygota</taxon>
        <taxon>Neoptera</taxon>
        <taxon>Polyneoptera</taxon>
        <taxon>Phasmatodea</taxon>
        <taxon>Timematodea</taxon>
        <taxon>Timematoidea</taxon>
        <taxon>Timematidae</taxon>
        <taxon>Timema</taxon>
    </lineage>
</organism>